<comment type="caution">
    <text evidence="1">The sequence shown here is derived from an EMBL/GenBank/DDBJ whole genome shotgun (WGS) entry which is preliminary data.</text>
</comment>
<sequence>MALPFIPVEHVQPTFQQISQRAQDSNSNVLLHISRTDMWLIRNPIAAWNIFMCAIRTNNDCEGWHRRLNSVARNGSPPFYVLIPELFQEASKLPIQRQMICDGVLSRLQRRRTREVQAKFFSLWDSFNRGDINTGRLVREVCKSSWTRQLVSQYHNIHVISVVLNYITEVDVLCEF</sequence>
<evidence type="ECO:0000313" key="2">
    <source>
        <dbReference type="Proteomes" id="UP001217089"/>
    </source>
</evidence>
<dbReference type="EMBL" id="JARBDR010000331">
    <property type="protein sequence ID" value="KAJ8315916.1"/>
    <property type="molecule type" value="Genomic_DNA"/>
</dbReference>
<evidence type="ECO:0008006" key="3">
    <source>
        <dbReference type="Google" id="ProtNLM"/>
    </source>
</evidence>
<organism evidence="1 2">
    <name type="scientific">Tegillarca granosa</name>
    <name type="common">Malaysian cockle</name>
    <name type="synonym">Anadara granosa</name>
    <dbReference type="NCBI Taxonomy" id="220873"/>
    <lineage>
        <taxon>Eukaryota</taxon>
        <taxon>Metazoa</taxon>
        <taxon>Spiralia</taxon>
        <taxon>Lophotrochozoa</taxon>
        <taxon>Mollusca</taxon>
        <taxon>Bivalvia</taxon>
        <taxon>Autobranchia</taxon>
        <taxon>Pteriomorphia</taxon>
        <taxon>Arcoida</taxon>
        <taxon>Arcoidea</taxon>
        <taxon>Arcidae</taxon>
        <taxon>Tegillarca</taxon>
    </lineage>
</organism>
<dbReference type="Proteomes" id="UP001217089">
    <property type="component" value="Unassembled WGS sequence"/>
</dbReference>
<proteinExistence type="predicted"/>
<protein>
    <recommendedName>
        <fullName evidence="3">MULE transposase domain-containing protein</fullName>
    </recommendedName>
</protein>
<accession>A0ABQ9FGZ5</accession>
<gene>
    <name evidence="1" type="ORF">KUTeg_006529</name>
</gene>
<name>A0ABQ9FGZ5_TEGGR</name>
<reference evidence="1 2" key="1">
    <citation type="submission" date="2022-12" db="EMBL/GenBank/DDBJ databases">
        <title>Chromosome-level genome of Tegillarca granosa.</title>
        <authorList>
            <person name="Kim J."/>
        </authorList>
    </citation>
    <scope>NUCLEOTIDE SEQUENCE [LARGE SCALE GENOMIC DNA]</scope>
    <source>
        <strain evidence="1">Teg-2019</strain>
        <tissue evidence="1">Adductor muscle</tissue>
    </source>
</reference>
<keyword evidence="2" id="KW-1185">Reference proteome</keyword>
<evidence type="ECO:0000313" key="1">
    <source>
        <dbReference type="EMBL" id="KAJ8315916.1"/>
    </source>
</evidence>